<evidence type="ECO:0000256" key="1">
    <source>
        <dbReference type="SAM" id="MobiDB-lite"/>
    </source>
</evidence>
<evidence type="ECO:0000313" key="2">
    <source>
        <dbReference type="EMBL" id="KAG9282814.1"/>
    </source>
</evidence>
<feature type="compositionally biased region" description="Basic and acidic residues" evidence="1">
    <location>
        <begin position="1"/>
        <end position="16"/>
    </location>
</feature>
<dbReference type="Proteomes" id="UP000752171">
    <property type="component" value="Unassembled WGS sequence"/>
</dbReference>
<gene>
    <name evidence="2" type="ORF">AMEX_G1511</name>
</gene>
<proteinExistence type="predicted"/>
<dbReference type="AlphaFoldDB" id="A0A8T2MI02"/>
<name>A0A8T2MI02_ASTMX</name>
<organism evidence="2 3">
    <name type="scientific">Astyanax mexicanus</name>
    <name type="common">Blind cave fish</name>
    <name type="synonym">Astyanax fasciatus mexicanus</name>
    <dbReference type="NCBI Taxonomy" id="7994"/>
    <lineage>
        <taxon>Eukaryota</taxon>
        <taxon>Metazoa</taxon>
        <taxon>Chordata</taxon>
        <taxon>Craniata</taxon>
        <taxon>Vertebrata</taxon>
        <taxon>Euteleostomi</taxon>
        <taxon>Actinopterygii</taxon>
        <taxon>Neopterygii</taxon>
        <taxon>Teleostei</taxon>
        <taxon>Ostariophysi</taxon>
        <taxon>Characiformes</taxon>
        <taxon>Characoidei</taxon>
        <taxon>Acestrorhamphidae</taxon>
        <taxon>Acestrorhamphinae</taxon>
        <taxon>Astyanax</taxon>
    </lineage>
</organism>
<dbReference type="EMBL" id="JAICCE010000001">
    <property type="protein sequence ID" value="KAG9282814.1"/>
    <property type="molecule type" value="Genomic_DNA"/>
</dbReference>
<protein>
    <submittedName>
        <fullName evidence="2">Apoptosis-inducing factor 1, mitochondrial isoform X1</fullName>
    </submittedName>
</protein>
<accession>A0A8T2MI02</accession>
<feature type="region of interest" description="Disordered" evidence="1">
    <location>
        <begin position="1"/>
        <end position="46"/>
    </location>
</feature>
<sequence>MVVRTDAPRSDMDCRRTFSVHPPEAESGAPEASPPHTPPLSVVSDPEISPQHVDVLLPFCCQEAPTAHLPTITTTYLETSQQDDTGLPSPTRGRFGKRLTNIFSSMFSCFRSRDRVVALVGEADTLHWLDINNPKPVPAAKRGCLQRFLRRCWRTSRKG</sequence>
<evidence type="ECO:0000313" key="3">
    <source>
        <dbReference type="Proteomes" id="UP000752171"/>
    </source>
</evidence>
<reference evidence="2 3" key="1">
    <citation type="submission" date="2021-07" db="EMBL/GenBank/DDBJ databases">
        <authorList>
            <person name="Imarazene B."/>
            <person name="Zahm M."/>
            <person name="Klopp C."/>
            <person name="Cabau C."/>
            <person name="Beille S."/>
            <person name="Jouanno E."/>
            <person name="Castinel A."/>
            <person name="Lluch J."/>
            <person name="Gil L."/>
            <person name="Kuchtly C."/>
            <person name="Lopez Roques C."/>
            <person name="Donnadieu C."/>
            <person name="Parrinello H."/>
            <person name="Journot L."/>
            <person name="Du K."/>
            <person name="Schartl M."/>
            <person name="Retaux S."/>
            <person name="Guiguen Y."/>
        </authorList>
    </citation>
    <scope>NUCLEOTIDE SEQUENCE [LARGE SCALE GENOMIC DNA]</scope>
    <source>
        <strain evidence="2">Pach_M1</strain>
        <tissue evidence="2">Testis</tissue>
    </source>
</reference>
<comment type="caution">
    <text evidence="2">The sequence shown here is derived from an EMBL/GenBank/DDBJ whole genome shotgun (WGS) entry which is preliminary data.</text>
</comment>